<accession>A0AAW0B4D4</accession>
<dbReference type="PANTHER" id="PTHR10353:SF36">
    <property type="entry name" value="LP05116P"/>
    <property type="match status" value="1"/>
</dbReference>
<evidence type="ECO:0000313" key="6">
    <source>
        <dbReference type="EMBL" id="KAK7020438.1"/>
    </source>
</evidence>
<feature type="signal peptide" evidence="5">
    <location>
        <begin position="1"/>
        <end position="25"/>
    </location>
</feature>
<keyword evidence="7" id="KW-1185">Reference proteome</keyword>
<keyword evidence="2 6" id="KW-0378">Hydrolase</keyword>
<name>A0AAW0B4D4_9AGAR</name>
<dbReference type="Gene3D" id="3.20.20.80">
    <property type="entry name" value="Glycosidases"/>
    <property type="match status" value="1"/>
</dbReference>
<feature type="chain" id="PRO_5043743318" evidence="5">
    <location>
        <begin position="26"/>
        <end position="528"/>
    </location>
</feature>
<organism evidence="6 7">
    <name type="scientific">Favolaschia claudopus</name>
    <dbReference type="NCBI Taxonomy" id="2862362"/>
    <lineage>
        <taxon>Eukaryota</taxon>
        <taxon>Fungi</taxon>
        <taxon>Dikarya</taxon>
        <taxon>Basidiomycota</taxon>
        <taxon>Agaricomycotina</taxon>
        <taxon>Agaricomycetes</taxon>
        <taxon>Agaricomycetidae</taxon>
        <taxon>Agaricales</taxon>
        <taxon>Marasmiineae</taxon>
        <taxon>Mycenaceae</taxon>
        <taxon>Favolaschia</taxon>
    </lineage>
</organism>
<comment type="caution">
    <text evidence="6">The sequence shown here is derived from an EMBL/GenBank/DDBJ whole genome shotgun (WGS) entry which is preliminary data.</text>
</comment>
<evidence type="ECO:0000256" key="4">
    <source>
        <dbReference type="RuleBase" id="RU003690"/>
    </source>
</evidence>
<evidence type="ECO:0000256" key="2">
    <source>
        <dbReference type="ARBA" id="ARBA00022801"/>
    </source>
</evidence>
<comment type="similarity">
    <text evidence="1 4">Belongs to the glycosyl hydrolase 1 family.</text>
</comment>
<dbReference type="PANTHER" id="PTHR10353">
    <property type="entry name" value="GLYCOSYL HYDROLASE"/>
    <property type="match status" value="1"/>
</dbReference>
<dbReference type="PRINTS" id="PR00131">
    <property type="entry name" value="GLHYDRLASE1"/>
</dbReference>
<gene>
    <name evidence="6" type="ORF">R3P38DRAFT_2712360</name>
</gene>
<keyword evidence="3" id="KW-0326">Glycosidase</keyword>
<dbReference type="InterPro" id="IPR017853">
    <property type="entry name" value="GH"/>
</dbReference>
<dbReference type="InterPro" id="IPR001360">
    <property type="entry name" value="Glyco_hydro_1"/>
</dbReference>
<dbReference type="EMBL" id="JAWWNJ010000041">
    <property type="protein sequence ID" value="KAK7020438.1"/>
    <property type="molecule type" value="Genomic_DNA"/>
</dbReference>
<evidence type="ECO:0000256" key="5">
    <source>
        <dbReference type="SAM" id="SignalP"/>
    </source>
</evidence>
<protein>
    <submittedName>
        <fullName evidence="6">Glycoside hydrolase</fullName>
    </submittedName>
</protein>
<dbReference type="GO" id="GO:0008422">
    <property type="term" value="F:beta-glucosidase activity"/>
    <property type="evidence" value="ECO:0007669"/>
    <property type="project" value="TreeGrafter"/>
</dbReference>
<dbReference type="AlphaFoldDB" id="A0AAW0B4D4"/>
<dbReference type="Proteomes" id="UP001362999">
    <property type="component" value="Unassembled WGS sequence"/>
</dbReference>
<keyword evidence="5" id="KW-0732">Signal</keyword>
<evidence type="ECO:0000313" key="7">
    <source>
        <dbReference type="Proteomes" id="UP001362999"/>
    </source>
</evidence>
<dbReference type="SUPFAM" id="SSF51445">
    <property type="entry name" value="(Trans)glycosidases"/>
    <property type="match status" value="1"/>
</dbReference>
<dbReference type="InterPro" id="IPR033132">
    <property type="entry name" value="GH_1_N_CS"/>
</dbReference>
<reference evidence="6 7" key="1">
    <citation type="journal article" date="2024" name="J Genomics">
        <title>Draft genome sequencing and assembly of Favolaschia claudopus CIRM-BRFM 2984 isolated from oak limbs.</title>
        <authorList>
            <person name="Navarro D."/>
            <person name="Drula E."/>
            <person name="Chaduli D."/>
            <person name="Cazenave R."/>
            <person name="Ahrendt S."/>
            <person name="Wang J."/>
            <person name="Lipzen A."/>
            <person name="Daum C."/>
            <person name="Barry K."/>
            <person name="Grigoriev I.V."/>
            <person name="Favel A."/>
            <person name="Rosso M.N."/>
            <person name="Martin F."/>
        </authorList>
    </citation>
    <scope>NUCLEOTIDE SEQUENCE [LARGE SCALE GENOMIC DNA]</scope>
    <source>
        <strain evidence="6 7">CIRM-BRFM 2984</strain>
    </source>
</reference>
<sequence length="528" mass="58331">MPTISILSPLILLVVAPLLHPGAMASQQLYLDGETLPPDFVYGCATSAYQIEGAWNVDGKSPSIWDHFLHNKTTNDVTYGATGDVANDFYHKYPEDLPLFRNALGVGTYDFTISWTRIMPAGRGPLNDKGLQFYKNVIDTSNKLRMSNICTLYHWDLPQSLQDEYGGWLDRKIVDDFRGYARAVFKALGNKCSHWVTMNEPRTFCTEGFSSEPDFAPGVIGTYKERFTCMHHALLAHAAAVDEFRLGGYKGKIGIKVDGGVSLPLNPASAADQAAAARAMDFEVGWDVAPLYTGDYPPSLIASGVPMKFTAAEKQLLKGSVDFIGLDFYTSQWVTASKHCKPSSGSYPECTETYQQNPSTLIDIGRPTASDWNFDAPHSTIYGGIKYLAEHYNATNIMISETGMGVLNETNFPLEQILEDVDRIAWYRGVLTAMKQALADQLPLVGFIPWSCIDNFEWTDGYNVRFGLINVEYDGAGKGSQKRNPKLSGAFSAFLPFPRLDQRGVSGAYLRGVLTHGNPINPYNFESS</sequence>
<proteinExistence type="inferred from homology"/>
<dbReference type="PROSITE" id="PS00653">
    <property type="entry name" value="GLYCOSYL_HYDROL_F1_2"/>
    <property type="match status" value="1"/>
</dbReference>
<dbReference type="Pfam" id="PF00232">
    <property type="entry name" value="Glyco_hydro_1"/>
    <property type="match status" value="1"/>
</dbReference>
<evidence type="ECO:0000256" key="3">
    <source>
        <dbReference type="ARBA" id="ARBA00023295"/>
    </source>
</evidence>
<evidence type="ECO:0000256" key="1">
    <source>
        <dbReference type="ARBA" id="ARBA00010838"/>
    </source>
</evidence>
<dbReference type="GO" id="GO:0005975">
    <property type="term" value="P:carbohydrate metabolic process"/>
    <property type="evidence" value="ECO:0007669"/>
    <property type="project" value="InterPro"/>
</dbReference>